<dbReference type="EMBL" id="SRRH01000517">
    <property type="protein sequence ID" value="KAG6287801.1"/>
    <property type="molecule type" value="Genomic_DNA"/>
</dbReference>
<evidence type="ECO:0000256" key="14">
    <source>
        <dbReference type="ARBA" id="ARBA00070030"/>
    </source>
</evidence>
<feature type="chain" id="PRO_5040223218" description="Beta-glucosidase cel3A" evidence="18">
    <location>
        <begin position="23"/>
        <end position="763"/>
    </location>
</feature>
<keyword evidence="10" id="KW-0325">Glycoprotein</keyword>
<dbReference type="FunFam" id="3.20.20.300:FF:000002">
    <property type="entry name" value="Probable beta-glucosidase"/>
    <property type="match status" value="1"/>
</dbReference>
<keyword evidence="8" id="KW-0378">Hydrolase</keyword>
<dbReference type="InterPro" id="IPR036962">
    <property type="entry name" value="Glyco_hydro_3_N_sf"/>
</dbReference>
<dbReference type="Pfam" id="PF14310">
    <property type="entry name" value="Fn3-like"/>
    <property type="match status" value="1"/>
</dbReference>
<comment type="catalytic activity">
    <reaction evidence="1">
        <text>Hydrolysis of terminal, non-reducing beta-D-glucosyl residues with release of beta-D-glucose.</text>
        <dbReference type="EC" id="3.2.1.21"/>
    </reaction>
</comment>
<dbReference type="Gene3D" id="2.60.40.10">
    <property type="entry name" value="Immunoglobulins"/>
    <property type="match status" value="1"/>
</dbReference>
<dbReference type="GO" id="GO:0030245">
    <property type="term" value="P:cellulose catabolic process"/>
    <property type="evidence" value="ECO:0007669"/>
    <property type="project" value="UniProtKB-KW"/>
</dbReference>
<keyword evidence="9" id="KW-0136">Cellulose degradation</keyword>
<evidence type="ECO:0000256" key="12">
    <source>
        <dbReference type="ARBA" id="ARBA00023295"/>
    </source>
</evidence>
<dbReference type="InterPro" id="IPR036881">
    <property type="entry name" value="Glyco_hydro_3_C_sf"/>
</dbReference>
<evidence type="ECO:0000256" key="15">
    <source>
        <dbReference type="ARBA" id="ARBA00078013"/>
    </source>
</evidence>
<dbReference type="Proteomes" id="UP000707071">
    <property type="component" value="Unassembled WGS sequence"/>
</dbReference>
<dbReference type="InterPro" id="IPR001764">
    <property type="entry name" value="Glyco_hydro_3_N"/>
</dbReference>
<dbReference type="InterPro" id="IPR050288">
    <property type="entry name" value="Cellulose_deg_GH3"/>
</dbReference>
<keyword evidence="6" id="KW-0964">Secreted</keyword>
<evidence type="ECO:0000256" key="4">
    <source>
        <dbReference type="ARBA" id="ARBA00005336"/>
    </source>
</evidence>
<evidence type="ECO:0000256" key="5">
    <source>
        <dbReference type="ARBA" id="ARBA00012744"/>
    </source>
</evidence>
<dbReference type="EC" id="3.2.1.21" evidence="5"/>
<dbReference type="GO" id="GO:0005576">
    <property type="term" value="C:extracellular region"/>
    <property type="evidence" value="ECO:0007669"/>
    <property type="project" value="UniProtKB-SubCell"/>
</dbReference>
<comment type="pathway">
    <text evidence="3">Glycan metabolism; cellulose degradation.</text>
</comment>
<dbReference type="Gene3D" id="3.40.50.1700">
    <property type="entry name" value="Glycoside hydrolase family 3 C-terminal domain"/>
    <property type="match status" value="1"/>
</dbReference>
<evidence type="ECO:0000256" key="6">
    <source>
        <dbReference type="ARBA" id="ARBA00022525"/>
    </source>
</evidence>
<dbReference type="Pfam" id="PF00933">
    <property type="entry name" value="Glyco_hydro_3"/>
    <property type="match status" value="1"/>
</dbReference>
<name>A0A9P7QCE3_9HYPO</name>
<dbReference type="InterPro" id="IPR026891">
    <property type="entry name" value="Fn3-like"/>
</dbReference>
<dbReference type="InterPro" id="IPR002772">
    <property type="entry name" value="Glyco_hydro_3_C"/>
</dbReference>
<evidence type="ECO:0000256" key="10">
    <source>
        <dbReference type="ARBA" id="ARBA00023180"/>
    </source>
</evidence>
<evidence type="ECO:0000313" key="21">
    <source>
        <dbReference type="Proteomes" id="UP000707071"/>
    </source>
</evidence>
<comment type="caution">
    <text evidence="20">The sequence shown here is derived from an EMBL/GenBank/DDBJ whole genome shotgun (WGS) entry which is preliminary data.</text>
</comment>
<dbReference type="SUPFAM" id="SSF52279">
    <property type="entry name" value="Beta-D-glucan exohydrolase, C-terminal domain"/>
    <property type="match status" value="1"/>
</dbReference>
<keyword evidence="11" id="KW-0119">Carbohydrate metabolism</keyword>
<evidence type="ECO:0000256" key="3">
    <source>
        <dbReference type="ARBA" id="ARBA00004987"/>
    </source>
</evidence>
<feature type="signal peptide" evidence="18">
    <location>
        <begin position="1"/>
        <end position="22"/>
    </location>
</feature>
<evidence type="ECO:0000256" key="9">
    <source>
        <dbReference type="ARBA" id="ARBA00023001"/>
    </source>
</evidence>
<evidence type="ECO:0000256" key="7">
    <source>
        <dbReference type="ARBA" id="ARBA00022729"/>
    </source>
</evidence>
<dbReference type="Gene3D" id="3.20.20.300">
    <property type="entry name" value="Glycoside hydrolase, family 3, N-terminal domain"/>
    <property type="match status" value="1"/>
</dbReference>
<keyword evidence="7 18" id="KW-0732">Signal</keyword>
<comment type="similarity">
    <text evidence="4">Belongs to the glycosyl hydrolase 3 family.</text>
</comment>
<evidence type="ECO:0000256" key="13">
    <source>
        <dbReference type="ARBA" id="ARBA00023326"/>
    </source>
</evidence>
<feature type="domain" description="Fibronectin type III-like" evidence="19">
    <location>
        <begin position="686"/>
        <end position="752"/>
    </location>
</feature>
<reference evidence="20 21" key="1">
    <citation type="journal article" date="2020" name="bioRxiv">
        <title>Whole genome comparisons of ergot fungi reveals the divergence and evolution of species within the genus Claviceps are the result of varying mechanisms driving genome evolution and host range expansion.</title>
        <authorList>
            <person name="Wyka S.A."/>
            <person name="Mondo S.J."/>
            <person name="Liu M."/>
            <person name="Dettman J."/>
            <person name="Nalam V."/>
            <person name="Broders K.D."/>
        </authorList>
    </citation>
    <scope>NUCLEOTIDE SEQUENCE [LARGE SCALE GENOMIC DNA]</scope>
    <source>
        <strain evidence="20 21">Clav52</strain>
    </source>
</reference>
<dbReference type="PRINTS" id="PR00133">
    <property type="entry name" value="GLHYDRLASE3"/>
</dbReference>
<accession>A0A9P7QCE3</accession>
<evidence type="ECO:0000256" key="8">
    <source>
        <dbReference type="ARBA" id="ARBA00022801"/>
    </source>
</evidence>
<keyword evidence="12" id="KW-0326">Glycosidase</keyword>
<evidence type="ECO:0000256" key="17">
    <source>
        <dbReference type="ARBA" id="ARBA00083611"/>
    </source>
</evidence>
<evidence type="ECO:0000256" key="2">
    <source>
        <dbReference type="ARBA" id="ARBA00004613"/>
    </source>
</evidence>
<dbReference type="SUPFAM" id="SSF51445">
    <property type="entry name" value="(Trans)glycosidases"/>
    <property type="match status" value="1"/>
</dbReference>
<evidence type="ECO:0000256" key="1">
    <source>
        <dbReference type="ARBA" id="ARBA00000448"/>
    </source>
</evidence>
<evidence type="ECO:0000256" key="18">
    <source>
        <dbReference type="SAM" id="SignalP"/>
    </source>
</evidence>
<dbReference type="Pfam" id="PF01915">
    <property type="entry name" value="Glyco_hydro_3_C"/>
    <property type="match status" value="1"/>
</dbReference>
<dbReference type="InterPro" id="IPR013783">
    <property type="entry name" value="Ig-like_fold"/>
</dbReference>
<keyword evidence="13" id="KW-0624">Polysaccharide degradation</keyword>
<keyword evidence="21" id="KW-1185">Reference proteome</keyword>
<dbReference type="PANTHER" id="PTHR42715:SF5">
    <property type="entry name" value="BETA-GLUCOSIDASE M-RELATED"/>
    <property type="match status" value="1"/>
</dbReference>
<sequence length="763" mass="81190">MYISAASTPVVALGLLAHLSAGHDARSPRDVTANDWAVSYGKAQAMVDKMTLEEKVSLTGGVPLPNGCSGNIPAIPRVNFPGLCLSDAGQGLRATDKVSGFASGIHVGASWNRNLALDRGAAMGGEFKRKGVNVLLGPVVGPAWSVVKGGRNWEGASADVYLSGVMAAQTVLGVQSANVMTSTKHYIGNEQESQRSPSGDTASVSTNIDDKALHEVFLWPFQDTVRAGSASVMCSYQRVNQTYTCASDKAQNGALKGELGFRGFVVSDWGALYGGLEYATGGLDMGMPNAATWDKNLIQAVQNGSFAESRVTDMVTRIIAAWYHVGQDKRFPNPPGIGMPKPVTGSHLVVEGRDPADRQTILQGAIEGHVLVKNERNALPLRNPKTVSIFGYSANTAPKWSAAEDTPPGSWNVGLAPVQGVNSSKTTAIGPNGTLYSGGGSGAVTPATFSSPQDALVAKAARDGFTLHQDLGSSEPVVKPSPEACIVFGNAWSAEGTDRPDLQDDYTDTLIKRIAGQCANTVVVLHNAGIRTVDGFVDHPNVTALLFAHLPGENSGEALVSLLWGHSNPSGKLPYTVAHSPADYGALLNPHTQGGSKNPQADYTAGIYMDYRYFEANNIQPRYEFGFGLSYARFDYSDIEMQGPLGSFRNRWPQGSITSGGQEDLWEEIAVVSCMIANTGAVDGAEAAQLYVRIPGTKAKQLRGFTKEFLKVGEKARVSFSLTRRDLSVWDTGAQQWLLQKGRYEVFVGMSSAKVPLRTSLVI</sequence>
<gene>
    <name evidence="20" type="ORF">E4U09_005940</name>
</gene>
<evidence type="ECO:0000256" key="11">
    <source>
        <dbReference type="ARBA" id="ARBA00023277"/>
    </source>
</evidence>
<dbReference type="PANTHER" id="PTHR42715">
    <property type="entry name" value="BETA-GLUCOSIDASE"/>
    <property type="match status" value="1"/>
</dbReference>
<evidence type="ECO:0000313" key="20">
    <source>
        <dbReference type="EMBL" id="KAG6287801.1"/>
    </source>
</evidence>
<dbReference type="SMART" id="SM01217">
    <property type="entry name" value="Fn3_like"/>
    <property type="match status" value="1"/>
</dbReference>
<dbReference type="AlphaFoldDB" id="A0A9P7QCE3"/>
<evidence type="ECO:0000259" key="19">
    <source>
        <dbReference type="SMART" id="SM01217"/>
    </source>
</evidence>
<evidence type="ECO:0000256" key="16">
    <source>
        <dbReference type="ARBA" id="ARBA00083231"/>
    </source>
</evidence>
<protein>
    <recommendedName>
        <fullName evidence="14">Beta-glucosidase cel3A</fullName>
        <ecNumber evidence="5">3.2.1.21</ecNumber>
    </recommendedName>
    <alternativeName>
        <fullName evidence="15">Beta-D-glucoside glucohydrolase cel3A</fullName>
    </alternativeName>
    <alternativeName>
        <fullName evidence="17">Cellobiase cel3A</fullName>
    </alternativeName>
    <alternativeName>
        <fullName evidence="16">Gentiobiase cel3A</fullName>
    </alternativeName>
</protein>
<dbReference type="GO" id="GO:0008422">
    <property type="term" value="F:beta-glucosidase activity"/>
    <property type="evidence" value="ECO:0007669"/>
    <property type="project" value="UniProtKB-EC"/>
</dbReference>
<organism evidence="20 21">
    <name type="scientific">Claviceps aff. purpurea</name>
    <dbReference type="NCBI Taxonomy" id="1967640"/>
    <lineage>
        <taxon>Eukaryota</taxon>
        <taxon>Fungi</taxon>
        <taxon>Dikarya</taxon>
        <taxon>Ascomycota</taxon>
        <taxon>Pezizomycotina</taxon>
        <taxon>Sordariomycetes</taxon>
        <taxon>Hypocreomycetidae</taxon>
        <taxon>Hypocreales</taxon>
        <taxon>Clavicipitaceae</taxon>
        <taxon>Claviceps</taxon>
    </lineage>
</organism>
<dbReference type="InterPro" id="IPR017853">
    <property type="entry name" value="GH"/>
</dbReference>
<proteinExistence type="inferred from homology"/>
<comment type="subcellular location">
    <subcellularLocation>
        <location evidence="2">Secreted</location>
    </subcellularLocation>
</comment>